<comment type="caution">
    <text evidence="3">The sequence shown here is derived from an EMBL/GenBank/DDBJ whole genome shotgun (WGS) entry which is preliminary data.</text>
</comment>
<evidence type="ECO:0000259" key="2">
    <source>
        <dbReference type="Pfam" id="PF14392"/>
    </source>
</evidence>
<dbReference type="InterPro" id="IPR025836">
    <property type="entry name" value="Zn_knuckle_CX2CX4HX4C"/>
</dbReference>
<gene>
    <name evidence="3" type="ORF">MERR_LOCUS46746</name>
</gene>
<feature type="region of interest" description="Disordered" evidence="1">
    <location>
        <begin position="316"/>
        <end position="358"/>
    </location>
</feature>
<feature type="compositionally biased region" description="Basic and acidic residues" evidence="1">
    <location>
        <begin position="349"/>
        <end position="358"/>
    </location>
</feature>
<reference evidence="3" key="1">
    <citation type="submission" date="2020-01" db="EMBL/GenBank/DDBJ databases">
        <authorList>
            <person name="Mishra B."/>
        </authorList>
    </citation>
    <scope>NUCLEOTIDE SEQUENCE [LARGE SCALE GENOMIC DNA]</scope>
</reference>
<proteinExistence type="predicted"/>
<sequence>MQVPINADQSLQFERRVGFPNGDTGKVTFTYEGLFRHYYTCKRISHEERSCPELNEAQRELKRAQRAVPELIAPQNQGRHNYAARKANEFPERSLSPPHYKRKYSPNGTRMETNENRTRNHSAGHITRENWRTAQNDKLTRNMRDLRKDLQDKREYRGREVWKRLDAAQDRTIPRPRERYHPYSRNQYETCLSNLKAPTTRQVWRPKSPRNDRRNVYEETPQTRNSVQAERSHTSHVDSQRTISVQETNPMQRRGKLVVYQGETEQDRLRRIKGKGILVEAPKKTKQQMFQMAMQNNMNATFAIRDPQEQVRIPAQTLPDRPKQTSAQNTNQRSSPPKEKTDMSLSPRESPEKEMTEGEKMALDLEMEELFQEAEAGLMDDEMMENDDLLGEEMDEDAEKVDAISQLSPEHPSHGGNQKNANRPEPHRVGTKSKGESNKPQNVPNKEGAQQDLRSKSGKQPPKVNDHKGFKASKKLNALRAKPSQKKKP</sequence>
<dbReference type="EMBL" id="CACVBM020001784">
    <property type="protein sequence ID" value="CAA7059510.1"/>
    <property type="molecule type" value="Genomic_DNA"/>
</dbReference>
<evidence type="ECO:0000313" key="3">
    <source>
        <dbReference type="EMBL" id="CAA7059510.1"/>
    </source>
</evidence>
<evidence type="ECO:0000256" key="1">
    <source>
        <dbReference type="SAM" id="MobiDB-lite"/>
    </source>
</evidence>
<accession>A0A6D2LH04</accession>
<feature type="region of interest" description="Disordered" evidence="1">
    <location>
        <begin position="92"/>
        <end position="121"/>
    </location>
</feature>
<evidence type="ECO:0000313" key="4">
    <source>
        <dbReference type="Proteomes" id="UP000467841"/>
    </source>
</evidence>
<feature type="compositionally biased region" description="Polar residues" evidence="1">
    <location>
        <begin position="220"/>
        <end position="229"/>
    </location>
</feature>
<feature type="region of interest" description="Disordered" evidence="1">
    <location>
        <begin position="199"/>
        <end position="241"/>
    </location>
</feature>
<protein>
    <recommendedName>
        <fullName evidence="2">Zinc knuckle CX2CX4HX4C domain-containing protein</fullName>
    </recommendedName>
</protein>
<name>A0A6D2LH04_9BRAS</name>
<feature type="compositionally biased region" description="Basic and acidic residues" evidence="1">
    <location>
        <begin position="230"/>
        <end position="239"/>
    </location>
</feature>
<feature type="compositionally biased region" description="Acidic residues" evidence="1">
    <location>
        <begin position="372"/>
        <end position="399"/>
    </location>
</feature>
<dbReference type="AlphaFoldDB" id="A0A6D2LH04"/>
<keyword evidence="4" id="KW-1185">Reference proteome</keyword>
<feature type="compositionally biased region" description="Basic and acidic residues" evidence="1">
    <location>
        <begin position="422"/>
        <end position="437"/>
    </location>
</feature>
<organism evidence="3 4">
    <name type="scientific">Microthlaspi erraticum</name>
    <dbReference type="NCBI Taxonomy" id="1685480"/>
    <lineage>
        <taxon>Eukaryota</taxon>
        <taxon>Viridiplantae</taxon>
        <taxon>Streptophyta</taxon>
        <taxon>Embryophyta</taxon>
        <taxon>Tracheophyta</taxon>
        <taxon>Spermatophyta</taxon>
        <taxon>Magnoliopsida</taxon>
        <taxon>eudicotyledons</taxon>
        <taxon>Gunneridae</taxon>
        <taxon>Pentapetalae</taxon>
        <taxon>rosids</taxon>
        <taxon>malvids</taxon>
        <taxon>Brassicales</taxon>
        <taxon>Brassicaceae</taxon>
        <taxon>Coluteocarpeae</taxon>
        <taxon>Microthlaspi</taxon>
    </lineage>
</organism>
<dbReference type="Proteomes" id="UP000467841">
    <property type="component" value="Unassembled WGS sequence"/>
</dbReference>
<dbReference type="Pfam" id="PF14392">
    <property type="entry name" value="zf-CCHC_4"/>
    <property type="match status" value="1"/>
</dbReference>
<dbReference type="OrthoDB" id="1108329at2759"/>
<feature type="region of interest" description="Disordered" evidence="1">
    <location>
        <begin position="372"/>
        <end position="489"/>
    </location>
</feature>
<feature type="domain" description="Zinc knuckle CX2CX4HX4C" evidence="2">
    <location>
        <begin position="9"/>
        <end position="52"/>
    </location>
</feature>
<feature type="compositionally biased region" description="Polar residues" evidence="1">
    <location>
        <begin position="324"/>
        <end position="335"/>
    </location>
</feature>